<evidence type="ECO:0000259" key="8">
    <source>
        <dbReference type="Pfam" id="PF25954"/>
    </source>
</evidence>
<dbReference type="GO" id="GO:0015562">
    <property type="term" value="F:efflux transmembrane transporter activity"/>
    <property type="evidence" value="ECO:0007669"/>
    <property type="project" value="TreeGrafter"/>
</dbReference>
<feature type="region of interest" description="Disordered" evidence="4">
    <location>
        <begin position="1"/>
        <end position="28"/>
    </location>
</feature>
<keyword evidence="5" id="KW-1133">Transmembrane helix</keyword>
<feature type="domain" description="Multidrug resistance protein MdtA-like barrel-sandwich hybrid" evidence="7">
    <location>
        <begin position="105"/>
        <end position="325"/>
    </location>
</feature>
<dbReference type="InterPro" id="IPR058637">
    <property type="entry name" value="YknX-like_C"/>
</dbReference>
<dbReference type="SUPFAM" id="SSF111369">
    <property type="entry name" value="HlyD-like secretion proteins"/>
    <property type="match status" value="3"/>
</dbReference>
<feature type="coiled-coil region" evidence="3">
    <location>
        <begin position="174"/>
        <end position="208"/>
    </location>
</feature>
<feature type="domain" description="Multidrug resistance protein MdtA-like alpha-helical hairpin" evidence="6">
    <location>
        <begin position="189"/>
        <end position="251"/>
    </location>
</feature>
<dbReference type="InterPro" id="IPR058625">
    <property type="entry name" value="MdtA-like_BSH"/>
</dbReference>
<dbReference type="InterPro" id="IPR006143">
    <property type="entry name" value="RND_pump_MFP"/>
</dbReference>
<evidence type="ECO:0000256" key="2">
    <source>
        <dbReference type="ARBA" id="ARBA00023054"/>
    </source>
</evidence>
<dbReference type="Pfam" id="PF25954">
    <property type="entry name" value="Beta-barrel_RND_2"/>
    <property type="match status" value="1"/>
</dbReference>
<dbReference type="NCBIfam" id="TIGR01730">
    <property type="entry name" value="RND_mfp"/>
    <property type="match status" value="1"/>
</dbReference>
<evidence type="ECO:0000256" key="4">
    <source>
        <dbReference type="SAM" id="MobiDB-lite"/>
    </source>
</evidence>
<keyword evidence="5" id="KW-0472">Membrane</keyword>
<dbReference type="AlphaFoldDB" id="A0A1Z4NA03"/>
<keyword evidence="2 3" id="KW-0175">Coiled coil</keyword>
<dbReference type="PANTHER" id="PTHR30469">
    <property type="entry name" value="MULTIDRUG RESISTANCE PROTEIN MDTA"/>
    <property type="match status" value="1"/>
</dbReference>
<evidence type="ECO:0000313" key="11">
    <source>
        <dbReference type="Proteomes" id="UP000218785"/>
    </source>
</evidence>
<organism evidence="10 11">
    <name type="scientific">Tolypothrix tenuis PCC 7101</name>
    <dbReference type="NCBI Taxonomy" id="231146"/>
    <lineage>
        <taxon>Bacteria</taxon>
        <taxon>Bacillati</taxon>
        <taxon>Cyanobacteriota</taxon>
        <taxon>Cyanophyceae</taxon>
        <taxon>Nostocales</taxon>
        <taxon>Tolypothrichaceae</taxon>
        <taxon>Tolypothrix</taxon>
    </lineage>
</organism>
<dbReference type="GO" id="GO:0019898">
    <property type="term" value="C:extrinsic component of membrane"/>
    <property type="evidence" value="ECO:0007669"/>
    <property type="project" value="InterPro"/>
</dbReference>
<evidence type="ECO:0000256" key="5">
    <source>
        <dbReference type="SAM" id="Phobius"/>
    </source>
</evidence>
<name>A0A1Z4NA03_9CYAN</name>
<dbReference type="Pfam" id="PF25989">
    <property type="entry name" value="YknX_C"/>
    <property type="match status" value="1"/>
</dbReference>
<dbReference type="PRINTS" id="PR01490">
    <property type="entry name" value="RTXTOXIND"/>
</dbReference>
<feature type="domain" description="CusB-like beta-barrel" evidence="8">
    <location>
        <begin position="337"/>
        <end position="407"/>
    </location>
</feature>
<feature type="compositionally biased region" description="Polar residues" evidence="4">
    <location>
        <begin position="1"/>
        <end position="18"/>
    </location>
</feature>
<dbReference type="GO" id="GO:0030313">
    <property type="term" value="C:cell envelope"/>
    <property type="evidence" value="ECO:0007669"/>
    <property type="project" value="UniProtKB-SubCell"/>
</dbReference>
<feature type="domain" description="YknX-like C-terminal permuted SH3-like" evidence="9">
    <location>
        <begin position="414"/>
        <end position="481"/>
    </location>
</feature>
<feature type="transmembrane region" description="Helical" evidence="5">
    <location>
        <begin position="36"/>
        <end position="61"/>
    </location>
</feature>
<dbReference type="InterPro" id="IPR030190">
    <property type="entry name" value="MacA_alpha-hairpin_sf"/>
</dbReference>
<dbReference type="KEGG" id="ttq:NIES37_65190"/>
<gene>
    <name evidence="10" type="ORF">NIES37_65190</name>
</gene>
<proteinExistence type="inferred from homology"/>
<evidence type="ECO:0000256" key="1">
    <source>
        <dbReference type="ARBA" id="ARBA00009477"/>
    </source>
</evidence>
<dbReference type="InterPro" id="IPR058624">
    <property type="entry name" value="MdtA-like_HH"/>
</dbReference>
<dbReference type="RefSeq" id="WP_190445675.1">
    <property type="nucleotide sequence ID" value="NZ_CAWNJS010000001.1"/>
</dbReference>
<evidence type="ECO:0000256" key="3">
    <source>
        <dbReference type="SAM" id="Coils"/>
    </source>
</evidence>
<keyword evidence="5" id="KW-0812">Transmembrane</keyword>
<dbReference type="EMBL" id="AP018248">
    <property type="protein sequence ID" value="BAZ02506.1"/>
    <property type="molecule type" value="Genomic_DNA"/>
</dbReference>
<evidence type="ECO:0000259" key="9">
    <source>
        <dbReference type="Pfam" id="PF25989"/>
    </source>
</evidence>
<comment type="similarity">
    <text evidence="1">Belongs to the membrane fusion protein (MFP) (TC 8.A.1) family.</text>
</comment>
<dbReference type="Pfam" id="PF25876">
    <property type="entry name" value="HH_MFP_RND"/>
    <property type="match status" value="1"/>
</dbReference>
<dbReference type="Gene3D" id="2.40.30.170">
    <property type="match status" value="1"/>
</dbReference>
<dbReference type="Proteomes" id="UP000218785">
    <property type="component" value="Chromosome"/>
</dbReference>
<keyword evidence="11" id="KW-1185">Reference proteome</keyword>
<accession>A0A1Z4NA03</accession>
<dbReference type="Pfam" id="PF25917">
    <property type="entry name" value="BSH_RND"/>
    <property type="match status" value="1"/>
</dbReference>
<evidence type="ECO:0000313" key="10">
    <source>
        <dbReference type="EMBL" id="BAZ02506.1"/>
    </source>
</evidence>
<dbReference type="InterPro" id="IPR058792">
    <property type="entry name" value="Beta-barrel_RND_2"/>
</dbReference>
<sequence length="484" mass="51600">MFNDQSSLNLEPTHTDTTPEPAPELQPKKPKRLGMIALITVFALALLAAGIAFGGVAWFWLLRHPSESTETATVHLEPLEVETTTAAQESIAGDSSLTGTIESVETVTTTSRIQGQIKSLPVVEGDQVKAGQVLAIIDVKDIQAQGNQALAAIAQAQAGVTVAAAAQMQAMASKTQAEAQLNQAEAGQQQAEAQLQEAAAQLADAQLNQRRMTMLQKDGAVSQSQLDQANTQVALIQARIKQANAGIDQAKRGIDRAKAGVQQASSQVQQAQGGVEQARSQVQQAKAGQQQTLANLNYGTVTAPFAGVITKKHTEVGAIAGPGQPIVTLESTNRLRLSVAVPESLITLVRLGDEVTVQLDSVNRSVTGHVRQIVPSANLNSRSFTVKVALDNSYKLMPGMFGRLELPRETRTVMMIPQNAVFKRGQLEGVYVIAANNIAQLRWVKTGKVQDNKVEIVSGLEAGDRIITSNVEELRDGQQVIANK</sequence>
<evidence type="ECO:0000259" key="7">
    <source>
        <dbReference type="Pfam" id="PF25917"/>
    </source>
</evidence>
<dbReference type="Gene3D" id="6.10.140.1990">
    <property type="match status" value="1"/>
</dbReference>
<reference evidence="10 11" key="1">
    <citation type="submission" date="2017-06" db="EMBL/GenBank/DDBJ databases">
        <title>Genome sequencing of cyanobaciteial culture collection at National Institute for Environmental Studies (NIES).</title>
        <authorList>
            <person name="Hirose Y."/>
            <person name="Shimura Y."/>
            <person name="Fujisawa T."/>
            <person name="Nakamura Y."/>
            <person name="Kawachi M."/>
        </authorList>
    </citation>
    <scope>NUCLEOTIDE SEQUENCE [LARGE SCALE GENOMIC DNA]</scope>
    <source>
        <strain evidence="10 11">NIES-37</strain>
    </source>
</reference>
<dbReference type="Gene3D" id="2.40.420.20">
    <property type="match status" value="1"/>
</dbReference>
<dbReference type="PANTHER" id="PTHR30469:SF38">
    <property type="entry name" value="HLYD FAMILY SECRETION PROTEIN"/>
    <property type="match status" value="1"/>
</dbReference>
<evidence type="ECO:0000259" key="6">
    <source>
        <dbReference type="Pfam" id="PF25876"/>
    </source>
</evidence>
<dbReference type="GO" id="GO:1990961">
    <property type="term" value="P:xenobiotic detoxification by transmembrane export across the plasma membrane"/>
    <property type="evidence" value="ECO:0007669"/>
    <property type="project" value="InterPro"/>
</dbReference>
<dbReference type="GO" id="GO:1990195">
    <property type="term" value="C:macrolide transmembrane transporter complex"/>
    <property type="evidence" value="ECO:0007669"/>
    <property type="project" value="InterPro"/>
</dbReference>
<dbReference type="GO" id="GO:1990281">
    <property type="term" value="C:efflux pump complex"/>
    <property type="evidence" value="ECO:0007669"/>
    <property type="project" value="TreeGrafter"/>
</dbReference>
<protein>
    <submittedName>
        <fullName evidence="10">Putative efflux transporter, RND family, MFP subunit protein</fullName>
    </submittedName>
</protein>
<dbReference type="Gene3D" id="2.40.50.100">
    <property type="match status" value="2"/>
</dbReference>